<evidence type="ECO:0000313" key="1">
    <source>
        <dbReference type="EMBL" id="PST38237.1"/>
    </source>
</evidence>
<dbReference type="AlphaFoldDB" id="A0A2T3FSI3"/>
<proteinExistence type="predicted"/>
<protein>
    <recommendedName>
        <fullName evidence="3">Protein kinase</fullName>
    </recommendedName>
</protein>
<dbReference type="GeneID" id="77471504"/>
<evidence type="ECO:0008006" key="3">
    <source>
        <dbReference type="Google" id="ProtNLM"/>
    </source>
</evidence>
<dbReference type="RefSeq" id="WP_106988512.1">
    <property type="nucleotide sequence ID" value="NZ_PYLP01000016.1"/>
</dbReference>
<dbReference type="Proteomes" id="UP000241201">
    <property type="component" value="Unassembled WGS sequence"/>
</dbReference>
<sequence>MDLHYVDYGLSKWKGKLCSTCLLFTNENISYIPVGRIIKTGGIESVIDYYKKIGESYYQELLDMLVFDAVILNEDRHFGNFGFLIDNKSNKIVGCAPIFDNGLSLLCYAMDDDFKNIDQYIQTRLPATYLDFIGFVKPLMTKRQKDKLRKLIDFKFTSHYKYKLPKKRLKYLEEIIQKRVLE</sequence>
<dbReference type="EMBL" id="PYLP01000016">
    <property type="protein sequence ID" value="PST38237.1"/>
    <property type="molecule type" value="Genomic_DNA"/>
</dbReference>
<comment type="caution">
    <text evidence="1">The sequence shown here is derived from an EMBL/GenBank/DDBJ whole genome shotgun (WGS) entry which is preliminary data.</text>
</comment>
<reference evidence="2" key="1">
    <citation type="submission" date="2018-03" db="EMBL/GenBank/DDBJ databases">
        <title>Lachnoclostridium SNUG30370 gen.nov., sp.nov., isolated from human faeces.</title>
        <authorList>
            <person name="Seo B."/>
            <person name="Jeon K."/>
            <person name="Ko G."/>
        </authorList>
    </citation>
    <scope>NUCLEOTIDE SEQUENCE [LARGE SCALE GENOMIC DNA]</scope>
    <source>
        <strain evidence="2">SNUG30370</strain>
    </source>
</reference>
<evidence type="ECO:0000313" key="2">
    <source>
        <dbReference type="Proteomes" id="UP000241201"/>
    </source>
</evidence>
<accession>A0A2T3FSI3</accession>
<name>A0A2T3FSI3_9FIRM</name>
<gene>
    <name evidence="1" type="ORF">C7U55_10420</name>
</gene>
<keyword evidence="2" id="KW-1185">Reference proteome</keyword>
<dbReference type="Gene3D" id="1.10.1070.20">
    <property type="match status" value="1"/>
</dbReference>
<organism evidence="1 2">
    <name type="scientific">Faecalibacillus faecis</name>
    <dbReference type="NCBI Taxonomy" id="1982628"/>
    <lineage>
        <taxon>Bacteria</taxon>
        <taxon>Bacillati</taxon>
        <taxon>Bacillota</taxon>
        <taxon>Erysipelotrichia</taxon>
        <taxon>Erysipelotrichales</taxon>
        <taxon>Coprobacillaceae</taxon>
        <taxon>Faecalibacillus</taxon>
    </lineage>
</organism>